<keyword evidence="3" id="KW-1185">Reference proteome</keyword>
<organism evidence="2 3">
    <name type="scientific">Vogesella fluminis</name>
    <dbReference type="NCBI Taxonomy" id="1069161"/>
    <lineage>
        <taxon>Bacteria</taxon>
        <taxon>Pseudomonadati</taxon>
        <taxon>Pseudomonadota</taxon>
        <taxon>Betaproteobacteria</taxon>
        <taxon>Neisseriales</taxon>
        <taxon>Chromobacteriaceae</taxon>
        <taxon>Vogesella</taxon>
    </lineage>
</organism>
<evidence type="ECO:0000313" key="2">
    <source>
        <dbReference type="EMBL" id="GHD82246.1"/>
    </source>
</evidence>
<gene>
    <name evidence="2" type="ORF">GCM10011419_29510</name>
</gene>
<feature type="transmembrane region" description="Helical" evidence="1">
    <location>
        <begin position="6"/>
        <end position="25"/>
    </location>
</feature>
<comment type="caution">
    <text evidence="2">The sequence shown here is derived from an EMBL/GenBank/DDBJ whole genome shotgun (WGS) entry which is preliminary data.</text>
</comment>
<accession>A0ABQ3HCN5</accession>
<dbReference type="EMBL" id="BMYP01000077">
    <property type="protein sequence ID" value="GHD82246.1"/>
    <property type="molecule type" value="Genomic_DNA"/>
</dbReference>
<keyword evidence="1" id="KW-0472">Membrane</keyword>
<protein>
    <submittedName>
        <fullName evidence="2">Uncharacterized protein</fullName>
    </submittedName>
</protein>
<keyword evidence="1" id="KW-0812">Transmembrane</keyword>
<keyword evidence="1" id="KW-1133">Transmembrane helix</keyword>
<evidence type="ECO:0000313" key="3">
    <source>
        <dbReference type="Proteomes" id="UP000662678"/>
    </source>
</evidence>
<name>A0ABQ3HCN5_9NEIS</name>
<evidence type="ECO:0000256" key="1">
    <source>
        <dbReference type="SAM" id="Phobius"/>
    </source>
</evidence>
<dbReference type="Proteomes" id="UP000662678">
    <property type="component" value="Unassembled WGS sequence"/>
</dbReference>
<proteinExistence type="predicted"/>
<feature type="transmembrane region" description="Helical" evidence="1">
    <location>
        <begin position="37"/>
        <end position="59"/>
    </location>
</feature>
<reference evidence="3" key="1">
    <citation type="journal article" date="2019" name="Int. J. Syst. Evol. Microbiol.">
        <title>The Global Catalogue of Microorganisms (GCM) 10K type strain sequencing project: providing services to taxonomists for standard genome sequencing and annotation.</title>
        <authorList>
            <consortium name="The Broad Institute Genomics Platform"/>
            <consortium name="The Broad Institute Genome Sequencing Center for Infectious Disease"/>
            <person name="Wu L."/>
            <person name="Ma J."/>
        </authorList>
    </citation>
    <scope>NUCLEOTIDE SEQUENCE [LARGE SCALE GENOMIC DNA]</scope>
    <source>
        <strain evidence="3">KCTC 23713</strain>
    </source>
</reference>
<sequence length="76" mass="7998">MNNPNLIGLYIGTAAGALFFLYSYLACKKVPALNQVAVVLLAWTGAVVGLHLGFIALTADDTTLAACRTWACPKAE</sequence>